<evidence type="ECO:0000313" key="1">
    <source>
        <dbReference type="EMBL" id="JAD24845.1"/>
    </source>
</evidence>
<proteinExistence type="predicted"/>
<accession>A0A0A8YHD6</accession>
<protein>
    <submittedName>
        <fullName evidence="1">Uncharacterized protein</fullName>
    </submittedName>
</protein>
<dbReference type="EMBL" id="GBRH01273050">
    <property type="protein sequence ID" value="JAD24845.1"/>
    <property type="molecule type" value="Transcribed_RNA"/>
</dbReference>
<sequence length="30" mass="3362">MVLGSDLTAYRYVFVLGWLLVLEQANDCGD</sequence>
<name>A0A0A8YHD6_ARUDO</name>
<reference evidence="1" key="1">
    <citation type="submission" date="2014-09" db="EMBL/GenBank/DDBJ databases">
        <authorList>
            <person name="Magalhaes I.L.F."/>
            <person name="Oliveira U."/>
            <person name="Santos F.R."/>
            <person name="Vidigal T.H.D.A."/>
            <person name="Brescovit A.D."/>
            <person name="Santos A.J."/>
        </authorList>
    </citation>
    <scope>NUCLEOTIDE SEQUENCE</scope>
    <source>
        <tissue evidence="1">Shoot tissue taken approximately 20 cm above the soil surface</tissue>
    </source>
</reference>
<organism evidence="1">
    <name type="scientific">Arundo donax</name>
    <name type="common">Giant reed</name>
    <name type="synonym">Donax arundinaceus</name>
    <dbReference type="NCBI Taxonomy" id="35708"/>
    <lineage>
        <taxon>Eukaryota</taxon>
        <taxon>Viridiplantae</taxon>
        <taxon>Streptophyta</taxon>
        <taxon>Embryophyta</taxon>
        <taxon>Tracheophyta</taxon>
        <taxon>Spermatophyta</taxon>
        <taxon>Magnoliopsida</taxon>
        <taxon>Liliopsida</taxon>
        <taxon>Poales</taxon>
        <taxon>Poaceae</taxon>
        <taxon>PACMAD clade</taxon>
        <taxon>Arundinoideae</taxon>
        <taxon>Arundineae</taxon>
        <taxon>Arundo</taxon>
    </lineage>
</organism>
<reference evidence="1" key="2">
    <citation type="journal article" date="2015" name="Data Brief">
        <title>Shoot transcriptome of the giant reed, Arundo donax.</title>
        <authorList>
            <person name="Barrero R.A."/>
            <person name="Guerrero F.D."/>
            <person name="Moolhuijzen P."/>
            <person name="Goolsby J.A."/>
            <person name="Tidwell J."/>
            <person name="Bellgard S.E."/>
            <person name="Bellgard M.I."/>
        </authorList>
    </citation>
    <scope>NUCLEOTIDE SEQUENCE</scope>
    <source>
        <tissue evidence="1">Shoot tissue taken approximately 20 cm above the soil surface</tissue>
    </source>
</reference>
<dbReference type="AlphaFoldDB" id="A0A0A8YHD6"/>